<evidence type="ECO:0000313" key="10">
    <source>
        <dbReference type="EMBL" id="MSS13987.1"/>
    </source>
</evidence>
<evidence type="ECO:0000256" key="8">
    <source>
        <dbReference type="ARBA" id="ARBA00046332"/>
    </source>
</evidence>
<evidence type="ECO:0000256" key="1">
    <source>
        <dbReference type="ARBA" id="ARBA00022448"/>
    </source>
</evidence>
<keyword evidence="4" id="KW-0249">Electron transport</keyword>
<evidence type="ECO:0000256" key="2">
    <source>
        <dbReference type="ARBA" id="ARBA00022714"/>
    </source>
</evidence>
<dbReference type="RefSeq" id="WP_154522856.1">
    <property type="nucleotide sequence ID" value="NZ_JAQYJL010000017.1"/>
</dbReference>
<keyword evidence="5" id="KW-0408">Iron</keyword>
<gene>
    <name evidence="10" type="ORF">FYJ35_02840</name>
</gene>
<evidence type="ECO:0000313" key="11">
    <source>
        <dbReference type="Proteomes" id="UP000481852"/>
    </source>
</evidence>
<keyword evidence="2" id="KW-0001">2Fe-2S</keyword>
<dbReference type="PANTHER" id="PTHR37424">
    <property type="entry name" value="BACTERIOFERRITIN-ASSOCIATED FERREDOXIN"/>
    <property type="match status" value="1"/>
</dbReference>
<dbReference type="PANTHER" id="PTHR37424:SF1">
    <property type="entry name" value="BACTERIOFERRITIN-ASSOCIATED FERREDOXIN"/>
    <property type="match status" value="1"/>
</dbReference>
<dbReference type="Gene3D" id="1.10.10.1100">
    <property type="entry name" value="BFD-like [2Fe-2S]-binding domain"/>
    <property type="match status" value="1"/>
</dbReference>
<dbReference type="InterPro" id="IPR041854">
    <property type="entry name" value="BFD-like_2Fe2S-bd_dom_sf"/>
</dbReference>
<evidence type="ECO:0000256" key="3">
    <source>
        <dbReference type="ARBA" id="ARBA00022723"/>
    </source>
</evidence>
<protein>
    <recommendedName>
        <fullName evidence="7">Bacterioferritin-associated ferredoxin</fullName>
    </recommendedName>
</protein>
<dbReference type="GO" id="GO:0051537">
    <property type="term" value="F:2 iron, 2 sulfur cluster binding"/>
    <property type="evidence" value="ECO:0007669"/>
    <property type="project" value="UniProtKB-KW"/>
</dbReference>
<dbReference type="Pfam" id="PF04324">
    <property type="entry name" value="Fer2_BFD"/>
    <property type="match status" value="1"/>
</dbReference>
<feature type="domain" description="BFD-like [2Fe-2S]-binding" evidence="9">
    <location>
        <begin position="6"/>
        <end position="54"/>
    </location>
</feature>
<keyword evidence="3" id="KW-0479">Metal-binding</keyword>
<organism evidence="10 11">
    <name type="scientific">Porcincola intestinalis</name>
    <dbReference type="NCBI Taxonomy" id="2606632"/>
    <lineage>
        <taxon>Bacteria</taxon>
        <taxon>Bacillati</taxon>
        <taxon>Bacillota</taxon>
        <taxon>Clostridia</taxon>
        <taxon>Lachnospirales</taxon>
        <taxon>Lachnospiraceae</taxon>
        <taxon>Porcincola</taxon>
    </lineage>
</organism>
<keyword evidence="11" id="KW-1185">Reference proteome</keyword>
<keyword evidence="6" id="KW-0411">Iron-sulfur</keyword>
<evidence type="ECO:0000256" key="7">
    <source>
        <dbReference type="ARBA" id="ARBA00039386"/>
    </source>
</evidence>
<dbReference type="GO" id="GO:0046872">
    <property type="term" value="F:metal ion binding"/>
    <property type="evidence" value="ECO:0007669"/>
    <property type="project" value="UniProtKB-KW"/>
</dbReference>
<comment type="similarity">
    <text evidence="8">Belongs to the Bfd family.</text>
</comment>
<dbReference type="InterPro" id="IPR052371">
    <property type="entry name" value="BFD-associated_ferredoxin"/>
</dbReference>
<evidence type="ECO:0000256" key="5">
    <source>
        <dbReference type="ARBA" id="ARBA00023004"/>
    </source>
</evidence>
<dbReference type="AlphaFoldDB" id="A0A6L5X381"/>
<keyword evidence="1" id="KW-0813">Transport</keyword>
<comment type="caution">
    <text evidence="10">The sequence shown here is derived from an EMBL/GenBank/DDBJ whole genome shotgun (WGS) entry which is preliminary data.</text>
</comment>
<accession>A0A6L5X381</accession>
<proteinExistence type="inferred from homology"/>
<evidence type="ECO:0000256" key="6">
    <source>
        <dbReference type="ARBA" id="ARBA00023014"/>
    </source>
</evidence>
<reference evidence="10 11" key="1">
    <citation type="submission" date="2019-08" db="EMBL/GenBank/DDBJ databases">
        <title>In-depth cultivation of the pig gut microbiome towards novel bacterial diversity and tailored functional studies.</title>
        <authorList>
            <person name="Wylensek D."/>
            <person name="Hitch T.C.A."/>
            <person name="Clavel T."/>
        </authorList>
    </citation>
    <scope>NUCLEOTIDE SEQUENCE [LARGE SCALE GENOMIC DNA]</scope>
    <source>
        <strain evidence="10 11">Oil+RF-744-WCA-WT-11</strain>
    </source>
</reference>
<evidence type="ECO:0000259" key="9">
    <source>
        <dbReference type="Pfam" id="PF04324"/>
    </source>
</evidence>
<dbReference type="Proteomes" id="UP000481852">
    <property type="component" value="Unassembled WGS sequence"/>
</dbReference>
<name>A0A6L5X381_9FIRM</name>
<dbReference type="InterPro" id="IPR007419">
    <property type="entry name" value="BFD-like_2Fe2S-bd_dom"/>
</dbReference>
<sequence length="61" mass="6772">MSREDVICACRHVTKGEVRDAMKAGADCFKDVRKATGAGGKCGKCKKKIKKYMDRHRDADP</sequence>
<dbReference type="EMBL" id="VULZ01000002">
    <property type="protein sequence ID" value="MSS13987.1"/>
    <property type="molecule type" value="Genomic_DNA"/>
</dbReference>
<evidence type="ECO:0000256" key="4">
    <source>
        <dbReference type="ARBA" id="ARBA00022982"/>
    </source>
</evidence>